<sequence length="124" mass="13669">GTPPSLWKTSPYDLLLFDIRTTPGRPTIGRTQSAYYRYHWHVDKGVKSVTSHSTSVQLQLPPSYGMTIATPITSSLSCGRPLLTMEPKPPGGLSKERNPHKVETDKALLTFDSFSYSSDATSAR</sequence>
<dbReference type="Proteomes" id="UP000479000">
    <property type="component" value="Unassembled WGS sequence"/>
</dbReference>
<accession>A0A6H5GZF2</accession>
<organism evidence="2 3">
    <name type="scientific">Nesidiocoris tenuis</name>
    <dbReference type="NCBI Taxonomy" id="355587"/>
    <lineage>
        <taxon>Eukaryota</taxon>
        <taxon>Metazoa</taxon>
        <taxon>Ecdysozoa</taxon>
        <taxon>Arthropoda</taxon>
        <taxon>Hexapoda</taxon>
        <taxon>Insecta</taxon>
        <taxon>Pterygota</taxon>
        <taxon>Neoptera</taxon>
        <taxon>Paraneoptera</taxon>
        <taxon>Hemiptera</taxon>
        <taxon>Heteroptera</taxon>
        <taxon>Panheteroptera</taxon>
        <taxon>Cimicomorpha</taxon>
        <taxon>Miridae</taxon>
        <taxon>Dicyphina</taxon>
        <taxon>Nesidiocoris</taxon>
    </lineage>
</organism>
<proteinExistence type="predicted"/>
<dbReference type="EMBL" id="CADCXU010021921">
    <property type="protein sequence ID" value="CAB0009644.1"/>
    <property type="molecule type" value="Genomic_DNA"/>
</dbReference>
<reference evidence="2 3" key="1">
    <citation type="submission" date="2020-02" db="EMBL/GenBank/DDBJ databases">
        <authorList>
            <person name="Ferguson B K."/>
        </authorList>
    </citation>
    <scope>NUCLEOTIDE SEQUENCE [LARGE SCALE GENOMIC DNA]</scope>
</reference>
<feature type="region of interest" description="Disordered" evidence="1">
    <location>
        <begin position="79"/>
        <end position="100"/>
    </location>
</feature>
<name>A0A6H5GZF2_9HEMI</name>
<gene>
    <name evidence="2" type="ORF">NTEN_LOCUS14773</name>
</gene>
<feature type="non-terminal residue" evidence="2">
    <location>
        <position position="1"/>
    </location>
</feature>
<evidence type="ECO:0000256" key="1">
    <source>
        <dbReference type="SAM" id="MobiDB-lite"/>
    </source>
</evidence>
<evidence type="ECO:0000313" key="3">
    <source>
        <dbReference type="Proteomes" id="UP000479000"/>
    </source>
</evidence>
<protein>
    <submittedName>
        <fullName evidence="2">Uncharacterized protein</fullName>
    </submittedName>
</protein>
<evidence type="ECO:0000313" key="2">
    <source>
        <dbReference type="EMBL" id="CAB0009644.1"/>
    </source>
</evidence>
<keyword evidence="3" id="KW-1185">Reference proteome</keyword>
<dbReference type="AlphaFoldDB" id="A0A6H5GZF2"/>